<name>A0A5E5ASU2_9BURK</name>
<dbReference type="AlphaFoldDB" id="A0A5E5ASU2"/>
<evidence type="ECO:0000313" key="1">
    <source>
        <dbReference type="EMBL" id="VVE75862.1"/>
    </source>
</evidence>
<dbReference type="RefSeq" id="WP_174990605.1">
    <property type="nucleotide sequence ID" value="NZ_CABPSQ010000018.1"/>
</dbReference>
<dbReference type="EMBL" id="CABPSQ010000018">
    <property type="protein sequence ID" value="VVE75862.1"/>
    <property type="molecule type" value="Genomic_DNA"/>
</dbReference>
<sequence length="56" mass="6389">MYEIWVVENDGRRVLVRDDVVDSKHADALVKVANHGAELRGEGHRYEAVRVQNSND</sequence>
<protein>
    <submittedName>
        <fullName evidence="1">Uncharacterized protein</fullName>
    </submittedName>
</protein>
<dbReference type="Proteomes" id="UP000414136">
    <property type="component" value="Unassembled WGS sequence"/>
</dbReference>
<keyword evidence="2" id="KW-1185">Reference proteome</keyword>
<gene>
    <name evidence="1" type="ORF">PCA31118_05079</name>
</gene>
<organism evidence="1 2">
    <name type="scientific">Pandoraea captiosa</name>
    <dbReference type="NCBI Taxonomy" id="2508302"/>
    <lineage>
        <taxon>Bacteria</taxon>
        <taxon>Pseudomonadati</taxon>
        <taxon>Pseudomonadota</taxon>
        <taxon>Betaproteobacteria</taxon>
        <taxon>Burkholderiales</taxon>
        <taxon>Burkholderiaceae</taxon>
        <taxon>Pandoraea</taxon>
    </lineage>
</organism>
<proteinExistence type="predicted"/>
<reference evidence="1 2" key="1">
    <citation type="submission" date="2019-08" db="EMBL/GenBank/DDBJ databases">
        <authorList>
            <person name="Peeters C."/>
        </authorList>
    </citation>
    <scope>NUCLEOTIDE SEQUENCE [LARGE SCALE GENOMIC DNA]</scope>
    <source>
        <strain evidence="1 2">LMG 31118</strain>
    </source>
</reference>
<accession>A0A5E5ASU2</accession>
<evidence type="ECO:0000313" key="2">
    <source>
        <dbReference type="Proteomes" id="UP000414136"/>
    </source>
</evidence>